<dbReference type="PROSITE" id="PS00963">
    <property type="entry name" value="RIBOSOMAL_S2_2"/>
    <property type="match status" value="1"/>
</dbReference>
<feature type="signal peptide" evidence="14">
    <location>
        <begin position="1"/>
        <end position="16"/>
    </location>
</feature>
<dbReference type="KEGG" id="eiv:EIN_268390"/>
<name>A0A0A1U865_ENTIV</name>
<keyword evidence="17" id="KW-1185">Reference proteome</keyword>
<dbReference type="VEuPathDB" id="AmoebaDB:EIN_268390"/>
<dbReference type="InterPro" id="IPR001865">
    <property type="entry name" value="Ribosomal_uS2"/>
</dbReference>
<feature type="domain" description="Protein kinase" evidence="15">
    <location>
        <begin position="1453"/>
        <end position="1712"/>
    </location>
</feature>
<keyword evidence="4 10" id="KW-0547">Nucleotide-binding</keyword>
<dbReference type="OrthoDB" id="414863at2759"/>
<dbReference type="InterPro" id="IPR017441">
    <property type="entry name" value="Protein_kinase_ATP_BS"/>
</dbReference>
<dbReference type="HAMAP" id="MF_03015">
    <property type="entry name" value="Ribosomal_S2_euk"/>
    <property type="match status" value="1"/>
</dbReference>
<dbReference type="GO" id="GO:0004672">
    <property type="term" value="F:protein kinase activity"/>
    <property type="evidence" value="ECO:0007669"/>
    <property type="project" value="InterPro"/>
</dbReference>
<proteinExistence type="inferred from homology"/>
<dbReference type="Gene3D" id="1.10.510.10">
    <property type="entry name" value="Transferase(Phosphotransferase) domain 1"/>
    <property type="match status" value="1"/>
</dbReference>
<dbReference type="SUPFAM" id="SSF57184">
    <property type="entry name" value="Growth factor receptor domain"/>
    <property type="match status" value="9"/>
</dbReference>
<evidence type="ECO:0000256" key="7">
    <source>
        <dbReference type="ARBA" id="ARBA00023274"/>
    </source>
</evidence>
<dbReference type="InterPro" id="IPR000719">
    <property type="entry name" value="Prot_kinase_dom"/>
</dbReference>
<evidence type="ECO:0000256" key="11">
    <source>
        <dbReference type="RuleBase" id="RU003631"/>
    </source>
</evidence>
<evidence type="ECO:0000256" key="10">
    <source>
        <dbReference type="PROSITE-ProRule" id="PRU10141"/>
    </source>
</evidence>
<dbReference type="PRINTS" id="PR00395">
    <property type="entry name" value="RIBOSOMALS2"/>
</dbReference>
<dbReference type="Pfam" id="PF00318">
    <property type="entry name" value="Ribosomal_S2"/>
    <property type="match status" value="1"/>
</dbReference>
<dbReference type="GO" id="GO:0000028">
    <property type="term" value="P:ribosomal small subunit assembly"/>
    <property type="evidence" value="ECO:0007669"/>
    <property type="project" value="UniProtKB-UniRule"/>
</dbReference>
<evidence type="ECO:0000256" key="5">
    <source>
        <dbReference type="ARBA" id="ARBA00022840"/>
    </source>
</evidence>
<evidence type="ECO:0000256" key="1">
    <source>
        <dbReference type="ARBA" id="ARBA00004496"/>
    </source>
</evidence>
<gene>
    <name evidence="16" type="ORF">EIN_268390</name>
</gene>
<keyword evidence="13" id="KW-1133">Transmembrane helix</keyword>
<evidence type="ECO:0000256" key="4">
    <source>
        <dbReference type="ARBA" id="ARBA00022741"/>
    </source>
</evidence>
<feature type="binding site" evidence="10">
    <location>
        <position position="1481"/>
    </location>
    <ligand>
        <name>ATP</name>
        <dbReference type="ChEBI" id="CHEBI:30616"/>
    </ligand>
</feature>
<protein>
    <recommendedName>
        <fullName evidence="8 9">Small ribosomal subunit protein uS2</fullName>
    </recommendedName>
</protein>
<dbReference type="InterPro" id="IPR053215">
    <property type="entry name" value="TKL_Ser/Thr_kinase"/>
</dbReference>
<dbReference type="SMART" id="SM00220">
    <property type="entry name" value="S_TKc"/>
    <property type="match status" value="1"/>
</dbReference>
<dbReference type="SMART" id="SM00261">
    <property type="entry name" value="FU"/>
    <property type="match status" value="15"/>
</dbReference>
<dbReference type="GO" id="GO:0005524">
    <property type="term" value="F:ATP binding"/>
    <property type="evidence" value="ECO:0007669"/>
    <property type="project" value="UniProtKB-UniRule"/>
</dbReference>
<dbReference type="NCBIfam" id="TIGR01012">
    <property type="entry name" value="uS2_euk_arch"/>
    <property type="match status" value="1"/>
</dbReference>
<keyword evidence="3 9" id="KW-0963">Cytoplasm</keyword>
<dbReference type="GO" id="GO:0022627">
    <property type="term" value="C:cytosolic small ribosomal subunit"/>
    <property type="evidence" value="ECO:0007669"/>
    <property type="project" value="UniProtKB-UniRule"/>
</dbReference>
<dbReference type="Proteomes" id="UP000014680">
    <property type="component" value="Unassembled WGS sequence"/>
</dbReference>
<evidence type="ECO:0000259" key="15">
    <source>
        <dbReference type="PROSITE" id="PS50011"/>
    </source>
</evidence>
<evidence type="ECO:0000256" key="9">
    <source>
        <dbReference type="HAMAP-Rule" id="MF_03015"/>
    </source>
</evidence>
<evidence type="ECO:0000256" key="13">
    <source>
        <dbReference type="SAM" id="Phobius"/>
    </source>
</evidence>
<dbReference type="GO" id="GO:0006412">
    <property type="term" value="P:translation"/>
    <property type="evidence" value="ECO:0007669"/>
    <property type="project" value="UniProtKB-UniRule"/>
</dbReference>
<keyword evidence="13" id="KW-0812">Transmembrane</keyword>
<evidence type="ECO:0000256" key="8">
    <source>
        <dbReference type="ARBA" id="ARBA00035256"/>
    </source>
</evidence>
<feature type="transmembrane region" description="Helical" evidence="13">
    <location>
        <begin position="1272"/>
        <end position="1301"/>
    </location>
</feature>
<organism evidence="16 17">
    <name type="scientific">Entamoeba invadens IP1</name>
    <dbReference type="NCBI Taxonomy" id="370355"/>
    <lineage>
        <taxon>Eukaryota</taxon>
        <taxon>Amoebozoa</taxon>
        <taxon>Evosea</taxon>
        <taxon>Archamoebae</taxon>
        <taxon>Mastigamoebida</taxon>
        <taxon>Entamoebidae</taxon>
        <taxon>Entamoeba</taxon>
    </lineage>
</organism>
<dbReference type="SUPFAM" id="SSF52313">
    <property type="entry name" value="Ribosomal protein S2"/>
    <property type="match status" value="1"/>
</dbReference>
<comment type="similarity">
    <text evidence="2 9 11">Belongs to the universal ribosomal protein uS2 family.</text>
</comment>
<dbReference type="PROSITE" id="PS00107">
    <property type="entry name" value="PROTEIN_KINASE_ATP"/>
    <property type="match status" value="1"/>
</dbReference>
<keyword evidence="7 9" id="KW-0687">Ribonucleoprotein</keyword>
<dbReference type="GO" id="GO:0003735">
    <property type="term" value="F:structural constituent of ribosome"/>
    <property type="evidence" value="ECO:0007669"/>
    <property type="project" value="UniProtKB-UniRule"/>
</dbReference>
<keyword evidence="14" id="KW-0732">Signal</keyword>
<dbReference type="CDD" id="cd00064">
    <property type="entry name" value="FU"/>
    <property type="match status" value="2"/>
</dbReference>
<accession>A0A0A1U865</accession>
<dbReference type="InterPro" id="IPR008271">
    <property type="entry name" value="Ser/Thr_kinase_AS"/>
</dbReference>
<dbReference type="PANTHER" id="PTHR45756">
    <property type="entry name" value="PALMITOYLTRANSFERASE"/>
    <property type="match status" value="1"/>
</dbReference>
<evidence type="ECO:0000256" key="14">
    <source>
        <dbReference type="SAM" id="SignalP"/>
    </source>
</evidence>
<dbReference type="InterPro" id="IPR006212">
    <property type="entry name" value="Furin_repeat"/>
</dbReference>
<sequence>MITLLLLSLSCGLKWCKERRSLFCVTKERECSPMYEWSIESETVYIGTSQNQLLIYCEIPTILNVIFEGANDLKLVFDKNNIYYNVTRGDIDDNKTNNKLSVETLKRSCNLTENCEECSAVEITTVCVRCKTDHYLINGFCFKCGINCIICEDSTGNCLKCITDYFTDNGLCMECPKQCSANQCLSDGCTKCMDGFLLIDKNCFKCKDPCYHCSGTLTSCTACKTEMYLEENTCKSCQYSCVDKKCNHDNGCTSCKVNFVLIGRSCYPCYDGCIQCTGKSYNQCTVCQNNYYLSGGECRQCDNNCNNCSTIEGCKKCNTYYFVKEKRCTKCPDNCFTCTSELFDSCTECVEGFYLEGGECKTCDTNCQLGKCSPTFGCTSCKDGFYNTSLICKSCDSSCLTCSESGTNSCLSCRDGVSFLVGNTCLSCVLNCSPGKCSNTTGCTMCINGYYVQNKMCFKCDLNCATCENFSTNCTSCDETYYLQNGKCLRCHHSCVPGNCQQSTGCTECEPRFYQYNMTCFSCDDTCYQCNGGSNTNCISCLEGISFLENGQCITCDKKCKNNRCHNSEGCTSCEDKYFVKNKRCVSCHSTCKTCVGELETDCNSCEKGWYLDNSKCLSCDTNCKQENCDVNNGCQICEFGYFPNNKKCSPCNSIANCVECNQSVGFQCTKCGDRFQVVNYSCQCPNYLYQNSQNTCSECYNFNDNCQLCTNQDDFSSICTNCFKPYILTNSKCKLCMNGYYYSNKKCFVNDDGCERQIENGHCVKCNSSFYLRENKCLPIIEKCLTNSIIKCQDCLNGISIDSNCGLYSECKYYLKQIIKNQCLQCFNNQTLINGNCSVVTNSHFIINNVIIKCDKNEYLNNTNLCTQCKNSLLCNFENSTIKDILCDKDKVIDTTEIKCVENNKCDLIISSDCIQCKLQNSFISMNQCSACNDNNCKLCTKKYCVKCKSEYLLVNSNNCQHINSFMCVKSNSQNCIQCDISYVRSGKNNETTSYCQKLENNIKYALIRENNTSVTIKECENNYYLFENECTYGEFSTISKSEKETNCQVRTQKGCVSCLNGFYLNHETCVKCINDCLNCVNDSYCLTCDKDTHFLNVYSKCESTTDLNKKCKLPMPQNIGCAICNDSFYREKNDCLECHRSCKTCKSKEKCISCQENYYYISSESSLCQPYDTLTFCINKTQSGCVECQIGYYLDNYVPRCRICMNNCTSCLNQNSCFVCNEDNVYINNTCVHFSNIKNCISSKNNYCSMCVDGKKVGGDELSCENQVNLGLAIGLPVMFMLLIIITISVIIVGLFYLYQHFKEQKKMQNVCVFKMSRSNVIFYKVNDWLVSNKEILIFEDEDNVNKEICVGKETRELLCVGNKSNHVVKLQFSVMKGCDYYTIQTEPKLVHLKSGEACEFEIFLTPLCSCKIEEQIVCIGLDIQKGVEMTDNIKISAKTQLTTRLDYHELHEQKKLGEGSFGIVYLGEFRGLKVAIKKLREGCSDEGKVREFEKEVQMLDKFRSDYLVHFYGAVFIPNKICMVTEFATFGSLNDLMKKKREQSPRMAVKMKFMLDMANGIVYLHSNGIVHRDIKPDNLLVFSLDLGTTINAKLTDFGSARNINMLMTNMTFTKGVGTPKYMSPEVLNKEKYKMPSDIFSFAISMYECFTWKDPYPKEFFKFAWSIADFVASGKHLPKVECIDEKIYSLLEINTPNRRNPEGIYRESNLLVIESQMGKQAKDKASKKAAKPAVNNFPDILMPSAEDIKMMVACRVHIGATNENYAMKGYVYEKGTNGECIFNLMKTWEKLSLAARVIAGISIENPSDVVAVAGREMAHRASLKFMKYTGCTSVVGRFTAGTFTNQIQKKFMEPRVIIVSDPAVDSQALLESGYINVPTIAFCNSDSDTTNVDIAIPCNNRSRLSIGLMWWMLTREILRFRGELARDKTWEVVVDLFLHRELDAKKEVSALADNTEKKEENVVAPAKAEEKKEAVKATVASSEWEDQKKEEKKN</sequence>
<feature type="compositionally biased region" description="Basic and acidic residues" evidence="12">
    <location>
        <begin position="1954"/>
        <end position="1976"/>
    </location>
</feature>
<keyword evidence="5 10" id="KW-0067">ATP-binding</keyword>
<dbReference type="InterPro" id="IPR027498">
    <property type="entry name" value="Ribosomal_uS2_euk"/>
</dbReference>
<dbReference type="PROSITE" id="PS00108">
    <property type="entry name" value="PROTEIN_KINASE_ST"/>
    <property type="match status" value="1"/>
</dbReference>
<dbReference type="GeneID" id="14890099"/>
<dbReference type="InterPro" id="IPR011009">
    <property type="entry name" value="Kinase-like_dom_sf"/>
</dbReference>
<dbReference type="InterPro" id="IPR000742">
    <property type="entry name" value="EGF"/>
</dbReference>
<dbReference type="InterPro" id="IPR018130">
    <property type="entry name" value="Ribosomal_uS2_CS"/>
</dbReference>
<dbReference type="SMART" id="SM00181">
    <property type="entry name" value="EGF"/>
    <property type="match status" value="12"/>
</dbReference>
<dbReference type="RefSeq" id="XP_004257864.1">
    <property type="nucleotide sequence ID" value="XM_004257816.1"/>
</dbReference>
<dbReference type="PROSITE" id="PS50011">
    <property type="entry name" value="PROTEIN_KINASE_DOM"/>
    <property type="match status" value="1"/>
</dbReference>
<evidence type="ECO:0000313" key="16">
    <source>
        <dbReference type="EMBL" id="ELP91093.1"/>
    </source>
</evidence>
<keyword evidence="16" id="KW-0808">Transferase</keyword>
<dbReference type="Gene3D" id="3.30.200.20">
    <property type="entry name" value="Phosphorylase Kinase, domain 1"/>
    <property type="match status" value="1"/>
</dbReference>
<evidence type="ECO:0000256" key="12">
    <source>
        <dbReference type="SAM" id="MobiDB-lite"/>
    </source>
</evidence>
<feature type="chain" id="PRO_5001991067" description="Small ribosomal subunit protein uS2" evidence="14">
    <location>
        <begin position="17"/>
        <end position="1995"/>
    </location>
</feature>
<dbReference type="FunFam" id="3.40.50.10490:FF:000030">
    <property type="entry name" value="30S ribosomal protein S2"/>
    <property type="match status" value="1"/>
</dbReference>
<dbReference type="InterPro" id="IPR005707">
    <property type="entry name" value="Ribosomal_uS2_euk/arc"/>
</dbReference>
<evidence type="ECO:0000256" key="6">
    <source>
        <dbReference type="ARBA" id="ARBA00022980"/>
    </source>
</evidence>
<dbReference type="Gene3D" id="3.40.50.10490">
    <property type="entry name" value="Glucose-6-phosphate isomerase like protein, domain 1"/>
    <property type="match status" value="1"/>
</dbReference>
<comment type="function">
    <text evidence="9">Required for the assembly and/or stability of the 40S ribosomal subunit. Required for the processing of the 20S rRNA-precursor to mature 18S rRNA in a late step of the maturation of 40S ribosomal subunits.</text>
</comment>
<dbReference type="Pfam" id="PF00069">
    <property type="entry name" value="Pkinase"/>
    <property type="match status" value="1"/>
</dbReference>
<evidence type="ECO:0000256" key="3">
    <source>
        <dbReference type="ARBA" id="ARBA00022490"/>
    </source>
</evidence>
<dbReference type="SUPFAM" id="SSF56112">
    <property type="entry name" value="Protein kinase-like (PK-like)"/>
    <property type="match status" value="1"/>
</dbReference>
<dbReference type="CDD" id="cd01425">
    <property type="entry name" value="RPS2"/>
    <property type="match status" value="1"/>
</dbReference>
<evidence type="ECO:0000313" key="17">
    <source>
        <dbReference type="Proteomes" id="UP000014680"/>
    </source>
</evidence>
<dbReference type="EMBL" id="KB206479">
    <property type="protein sequence ID" value="ELP91093.1"/>
    <property type="molecule type" value="Genomic_DNA"/>
</dbReference>
<evidence type="ECO:0000256" key="2">
    <source>
        <dbReference type="ARBA" id="ARBA00006242"/>
    </source>
</evidence>
<feature type="compositionally biased region" description="Basic and acidic residues" evidence="12">
    <location>
        <begin position="1986"/>
        <end position="1995"/>
    </location>
</feature>
<feature type="region of interest" description="Disordered" evidence="12">
    <location>
        <begin position="1954"/>
        <end position="1995"/>
    </location>
</feature>
<dbReference type="PANTHER" id="PTHR45756:SF1">
    <property type="entry name" value="PROTEIN KINASE DOMAIN CONTAINING PROTEIN"/>
    <property type="match status" value="1"/>
</dbReference>
<keyword evidence="6 9" id="KW-0689">Ribosomal protein</keyword>
<comment type="subunit">
    <text evidence="9">Component of the small ribosomal subunit. Mature ribosomes consist of a small (40S) and a large (60S) subunit. The 40S subunit contains about 33 different proteins and 1 molecule of RNA (18S). The 60S subunit contains about 49 different proteins and 3 molecules of RNA (25S, 5.8S and 5S). Interacts with ribosomal protein S21.</text>
</comment>
<dbReference type="InterPro" id="IPR009030">
    <property type="entry name" value="Growth_fac_rcpt_cys_sf"/>
</dbReference>
<dbReference type="Gene3D" id="2.10.220.10">
    <property type="entry name" value="Hormone Receptor, Insulin-like Growth Factor Receptor 1, Chain A, domain 2"/>
    <property type="match status" value="3"/>
</dbReference>
<keyword evidence="13" id="KW-0472">Membrane</keyword>
<reference evidence="16 17" key="1">
    <citation type="submission" date="2012-10" db="EMBL/GenBank/DDBJ databases">
        <authorList>
            <person name="Zafar N."/>
            <person name="Inman J."/>
            <person name="Hall N."/>
            <person name="Lorenzi H."/>
            <person name="Caler E."/>
        </authorList>
    </citation>
    <scope>NUCLEOTIDE SEQUENCE [LARGE SCALE GENOMIC DNA]</scope>
    <source>
        <strain evidence="16 17">IP1</strain>
    </source>
</reference>
<comment type="subcellular location">
    <subcellularLocation>
        <location evidence="1 9">Cytoplasm</location>
    </subcellularLocation>
</comment>
<dbReference type="InterPro" id="IPR023591">
    <property type="entry name" value="Ribosomal_uS2_flav_dom_sf"/>
</dbReference>